<dbReference type="GO" id="GO:0005886">
    <property type="term" value="C:plasma membrane"/>
    <property type="evidence" value="ECO:0007669"/>
    <property type="project" value="UniProtKB-SubCell"/>
</dbReference>
<reference evidence="12" key="1">
    <citation type="submission" date="2025-08" db="UniProtKB">
        <authorList>
            <consortium name="RefSeq"/>
        </authorList>
    </citation>
    <scope>IDENTIFICATION</scope>
    <source>
        <tissue evidence="12">Entire body</tissue>
    </source>
</reference>
<dbReference type="PANTHER" id="PTHR21137:SF35">
    <property type="entry name" value="ODORANT RECEPTOR 19A-RELATED"/>
    <property type="match status" value="1"/>
</dbReference>
<organism evidence="11 12">
    <name type="scientific">Agrilus planipennis</name>
    <name type="common">Emerald ash borer</name>
    <name type="synonym">Agrilus marcopoli</name>
    <dbReference type="NCBI Taxonomy" id="224129"/>
    <lineage>
        <taxon>Eukaryota</taxon>
        <taxon>Metazoa</taxon>
        <taxon>Ecdysozoa</taxon>
        <taxon>Arthropoda</taxon>
        <taxon>Hexapoda</taxon>
        <taxon>Insecta</taxon>
        <taxon>Pterygota</taxon>
        <taxon>Neoptera</taxon>
        <taxon>Endopterygota</taxon>
        <taxon>Coleoptera</taxon>
        <taxon>Polyphaga</taxon>
        <taxon>Elateriformia</taxon>
        <taxon>Buprestoidea</taxon>
        <taxon>Buprestidae</taxon>
        <taxon>Agrilinae</taxon>
        <taxon>Agrilus</taxon>
    </lineage>
</organism>
<dbReference type="GO" id="GO:0005549">
    <property type="term" value="F:odorant binding"/>
    <property type="evidence" value="ECO:0007669"/>
    <property type="project" value="InterPro"/>
</dbReference>
<protein>
    <submittedName>
        <fullName evidence="12">Odorant receptor 82a</fullName>
    </submittedName>
</protein>
<evidence type="ECO:0000256" key="8">
    <source>
        <dbReference type="ARBA" id="ARBA00023170"/>
    </source>
</evidence>
<evidence type="ECO:0000256" key="7">
    <source>
        <dbReference type="ARBA" id="ARBA00023136"/>
    </source>
</evidence>
<feature type="transmembrane region" description="Helical" evidence="10">
    <location>
        <begin position="33"/>
        <end position="53"/>
    </location>
</feature>
<dbReference type="InParanoid" id="A0A1W4WU17"/>
<evidence type="ECO:0000313" key="11">
    <source>
        <dbReference type="Proteomes" id="UP000192223"/>
    </source>
</evidence>
<dbReference type="OrthoDB" id="7545962at2759"/>
<dbReference type="AlphaFoldDB" id="A0A1W4WU17"/>
<keyword evidence="2" id="KW-1003">Cell membrane</keyword>
<keyword evidence="6 10" id="KW-1133">Transmembrane helix</keyword>
<gene>
    <name evidence="12" type="primary">LOC108736166</name>
</gene>
<evidence type="ECO:0000256" key="9">
    <source>
        <dbReference type="ARBA" id="ARBA00023224"/>
    </source>
</evidence>
<dbReference type="Proteomes" id="UP000192223">
    <property type="component" value="Unplaced"/>
</dbReference>
<evidence type="ECO:0000256" key="4">
    <source>
        <dbReference type="ARBA" id="ARBA00022692"/>
    </source>
</evidence>
<proteinExistence type="predicted"/>
<dbReference type="GeneID" id="108736166"/>
<evidence type="ECO:0000256" key="5">
    <source>
        <dbReference type="ARBA" id="ARBA00022725"/>
    </source>
</evidence>
<dbReference type="PANTHER" id="PTHR21137">
    <property type="entry name" value="ODORANT RECEPTOR"/>
    <property type="match status" value="1"/>
</dbReference>
<sequence>MLSIVAFLQLGISTLTITFLSFCVTKERQFSITTFYMFSFLYSIIVQFFIYTYHGTNLQEKTKNISLAIYESKWHLFDISIQKDIAFAVMGAQKKLTLTAGGFLVINNNTLLQVFKSSFSYITLLLSLSK</sequence>
<name>A0A1W4WU17_AGRPL</name>
<dbReference type="CTD" id="318778"/>
<evidence type="ECO:0000256" key="6">
    <source>
        <dbReference type="ARBA" id="ARBA00022989"/>
    </source>
</evidence>
<keyword evidence="11" id="KW-1185">Reference proteome</keyword>
<accession>A0A1W4WU17</accession>
<evidence type="ECO:0000256" key="2">
    <source>
        <dbReference type="ARBA" id="ARBA00022475"/>
    </source>
</evidence>
<evidence type="ECO:0000256" key="3">
    <source>
        <dbReference type="ARBA" id="ARBA00022606"/>
    </source>
</evidence>
<comment type="subcellular location">
    <subcellularLocation>
        <location evidence="1">Cell membrane</location>
        <topology evidence="1">Multi-pass membrane protein</topology>
    </subcellularLocation>
</comment>
<keyword evidence="8 12" id="KW-0675">Receptor</keyword>
<dbReference type="GO" id="GO:0007165">
    <property type="term" value="P:signal transduction"/>
    <property type="evidence" value="ECO:0007669"/>
    <property type="project" value="UniProtKB-KW"/>
</dbReference>
<dbReference type="RefSeq" id="XP_018323992.1">
    <property type="nucleotide sequence ID" value="XM_018468490.1"/>
</dbReference>
<evidence type="ECO:0000256" key="1">
    <source>
        <dbReference type="ARBA" id="ARBA00004651"/>
    </source>
</evidence>
<keyword evidence="5" id="KW-0552">Olfaction</keyword>
<dbReference type="InterPro" id="IPR004117">
    <property type="entry name" value="7tm6_olfct_rcpt"/>
</dbReference>
<dbReference type="GO" id="GO:0004984">
    <property type="term" value="F:olfactory receptor activity"/>
    <property type="evidence" value="ECO:0007669"/>
    <property type="project" value="InterPro"/>
</dbReference>
<keyword evidence="7 10" id="KW-0472">Membrane</keyword>
<dbReference type="KEGG" id="apln:108736166"/>
<keyword evidence="4 10" id="KW-0812">Transmembrane</keyword>
<dbReference type="Pfam" id="PF02949">
    <property type="entry name" value="7tm_6"/>
    <property type="match status" value="1"/>
</dbReference>
<keyword evidence="3" id="KW-0716">Sensory transduction</keyword>
<keyword evidence="9" id="KW-0807">Transducer</keyword>
<evidence type="ECO:0000256" key="10">
    <source>
        <dbReference type="SAM" id="Phobius"/>
    </source>
</evidence>
<evidence type="ECO:0000313" key="12">
    <source>
        <dbReference type="RefSeq" id="XP_018323992.1"/>
    </source>
</evidence>